<keyword evidence="1" id="KW-1133">Transmembrane helix</keyword>
<proteinExistence type="predicted"/>
<keyword evidence="1" id="KW-0812">Transmembrane</keyword>
<dbReference type="Proteomes" id="UP000004508">
    <property type="component" value="Unassembled WGS sequence"/>
</dbReference>
<feature type="transmembrane region" description="Helical" evidence="1">
    <location>
        <begin position="20"/>
        <end position="36"/>
    </location>
</feature>
<gene>
    <name evidence="2" type="ORF">Krac_11472</name>
</gene>
<keyword evidence="3" id="KW-1185">Reference proteome</keyword>
<reference evidence="2 3" key="1">
    <citation type="journal article" date="2011" name="Stand. Genomic Sci.">
        <title>Non-contiguous finished genome sequence and contextual data of the filamentous soil bacterium Ktedonobacter racemifer type strain (SOSP1-21).</title>
        <authorList>
            <person name="Chang Y.J."/>
            <person name="Land M."/>
            <person name="Hauser L."/>
            <person name="Chertkov O."/>
            <person name="Del Rio T.G."/>
            <person name="Nolan M."/>
            <person name="Copeland A."/>
            <person name="Tice H."/>
            <person name="Cheng J.F."/>
            <person name="Lucas S."/>
            <person name="Han C."/>
            <person name="Goodwin L."/>
            <person name="Pitluck S."/>
            <person name="Ivanova N."/>
            <person name="Ovchinikova G."/>
            <person name="Pati A."/>
            <person name="Chen A."/>
            <person name="Palaniappan K."/>
            <person name="Mavromatis K."/>
            <person name="Liolios K."/>
            <person name="Brettin T."/>
            <person name="Fiebig A."/>
            <person name="Rohde M."/>
            <person name="Abt B."/>
            <person name="Goker M."/>
            <person name="Detter J.C."/>
            <person name="Woyke T."/>
            <person name="Bristow J."/>
            <person name="Eisen J.A."/>
            <person name="Markowitz V."/>
            <person name="Hugenholtz P."/>
            <person name="Kyrpides N.C."/>
            <person name="Klenk H.P."/>
            <person name="Lapidus A."/>
        </authorList>
    </citation>
    <scope>NUCLEOTIDE SEQUENCE [LARGE SCALE GENOMIC DNA]</scope>
    <source>
        <strain evidence="3">DSM 44963</strain>
    </source>
</reference>
<dbReference type="InParanoid" id="D6TBV4"/>
<comment type="caution">
    <text evidence="2">The sequence shown here is derived from an EMBL/GenBank/DDBJ whole genome shotgun (WGS) entry which is preliminary data.</text>
</comment>
<dbReference type="AlphaFoldDB" id="D6TBV4"/>
<evidence type="ECO:0000313" key="2">
    <source>
        <dbReference type="EMBL" id="EFH89886.1"/>
    </source>
</evidence>
<sequence>MCQEARKCGVLPTVGPFSHFFGNSCVLFSQVSSFFFHHARSLSVLSSSPRGDLGSYIFSSWTMLIYTLNLLSFNFLQHYLCACLQIKLESFRSCHCYRVVLLARTAANTYGTNNLPIPFKRNTTRKDHDPTIIGCVNAEKLPAGLGLCCQILRGNVESSCRKSFLNRDINTTDPTPRRVMLDVYGQSK</sequence>
<evidence type="ECO:0000256" key="1">
    <source>
        <dbReference type="SAM" id="Phobius"/>
    </source>
</evidence>
<accession>D6TBV4</accession>
<keyword evidence="1" id="KW-0472">Membrane</keyword>
<organism evidence="2 3">
    <name type="scientific">Ktedonobacter racemifer DSM 44963</name>
    <dbReference type="NCBI Taxonomy" id="485913"/>
    <lineage>
        <taxon>Bacteria</taxon>
        <taxon>Bacillati</taxon>
        <taxon>Chloroflexota</taxon>
        <taxon>Ktedonobacteria</taxon>
        <taxon>Ktedonobacterales</taxon>
        <taxon>Ktedonobacteraceae</taxon>
        <taxon>Ktedonobacter</taxon>
    </lineage>
</organism>
<dbReference type="EMBL" id="ADVG01000001">
    <property type="protein sequence ID" value="EFH89886.1"/>
    <property type="molecule type" value="Genomic_DNA"/>
</dbReference>
<name>D6TBV4_KTERA</name>
<protein>
    <submittedName>
        <fullName evidence="2">Uncharacterized protein</fullName>
    </submittedName>
</protein>
<feature type="transmembrane region" description="Helical" evidence="1">
    <location>
        <begin position="56"/>
        <end position="76"/>
    </location>
</feature>
<evidence type="ECO:0000313" key="3">
    <source>
        <dbReference type="Proteomes" id="UP000004508"/>
    </source>
</evidence>